<feature type="signal peptide" evidence="13">
    <location>
        <begin position="1"/>
        <end position="16"/>
    </location>
</feature>
<evidence type="ECO:0000256" key="1">
    <source>
        <dbReference type="ARBA" id="ARBA00004123"/>
    </source>
</evidence>
<evidence type="ECO:0000256" key="4">
    <source>
        <dbReference type="ARBA" id="ARBA00022691"/>
    </source>
</evidence>
<evidence type="ECO:0000256" key="2">
    <source>
        <dbReference type="ARBA" id="ARBA00012386"/>
    </source>
</evidence>
<keyword evidence="4" id="KW-0949">S-adenosyl-L-methionine</keyword>
<reference evidence="15" key="2">
    <citation type="submission" date="2020-11" db="EMBL/GenBank/DDBJ databases">
        <authorList>
            <person name="Cecchin M."/>
            <person name="Marcolungo L."/>
            <person name="Rossato M."/>
            <person name="Girolomoni L."/>
            <person name="Cosentino E."/>
            <person name="Cuine S."/>
            <person name="Li-Beisson Y."/>
            <person name="Delledonne M."/>
            <person name="Ballottari M."/>
        </authorList>
    </citation>
    <scope>NUCLEOTIDE SEQUENCE</scope>
    <source>
        <strain evidence="15">211/11P</strain>
        <tissue evidence="15">Whole cell</tissue>
    </source>
</reference>
<feature type="chain" id="PRO_5038956421" description="tRNA-uridine aminocarboxypropyltransferase 1" evidence="13">
    <location>
        <begin position="17"/>
        <end position="209"/>
    </location>
</feature>
<reference evidence="15" key="1">
    <citation type="journal article" date="2019" name="Plant J.">
        <title>Chlorella vulgaris genome assembly and annotation reveals the molecular basis for metabolic acclimation to high light conditions.</title>
        <authorList>
            <person name="Cecchin M."/>
            <person name="Marcolungo L."/>
            <person name="Rossato M."/>
            <person name="Girolomoni L."/>
            <person name="Cosentino E."/>
            <person name="Cuine S."/>
            <person name="Li-Beisson Y."/>
            <person name="Delledonne M."/>
            <person name="Ballottari M."/>
        </authorList>
    </citation>
    <scope>NUCLEOTIDE SEQUENCE</scope>
    <source>
        <strain evidence="15">211/11P</strain>
    </source>
</reference>
<sequence>MFTILLFLCKGATGHAVIWVQFDVVQHGETNARSTALHAAILAAADVTVYRHASKTSRRCSPLNLLLPEYTAGPVVVLFPEGPHTPVIGHCPPFERVVVLESNWRKARGLLQHPKLAGLPRVQLPPGSGTSQFSWRRGDGSFRGAADEGLSSIEAIVQCCRLLAPNQCFDGLLRYFEHAKRRVEEQGLLPTSRQEARAREQQQQQEVGG</sequence>
<keyword evidence="6" id="KW-0539">Nucleus</keyword>
<evidence type="ECO:0000259" key="14">
    <source>
        <dbReference type="SMART" id="SM01144"/>
    </source>
</evidence>
<comment type="subcellular location">
    <subcellularLocation>
        <location evidence="1">Nucleus</location>
    </subcellularLocation>
</comment>
<dbReference type="PANTHER" id="PTHR15627">
    <property type="entry name" value="NATURAL KILLER CELL-SPECIFIC ANTIGEN KLIP1"/>
    <property type="match status" value="1"/>
</dbReference>
<dbReference type="EMBL" id="SIDB01000011">
    <property type="protein sequence ID" value="KAI3426391.1"/>
    <property type="molecule type" value="Genomic_DNA"/>
</dbReference>
<proteinExistence type="inferred from homology"/>
<keyword evidence="16" id="KW-1185">Reference proteome</keyword>
<dbReference type="OrthoDB" id="660555at2759"/>
<dbReference type="GO" id="GO:0008033">
    <property type="term" value="P:tRNA processing"/>
    <property type="evidence" value="ECO:0007669"/>
    <property type="project" value="UniProtKB-KW"/>
</dbReference>
<comment type="caution">
    <text evidence="15">The sequence shown here is derived from an EMBL/GenBank/DDBJ whole genome shotgun (WGS) entry which is preliminary data.</text>
</comment>
<feature type="domain" description="DTW" evidence="14">
    <location>
        <begin position="5"/>
        <end position="188"/>
    </location>
</feature>
<dbReference type="PANTHER" id="PTHR15627:SF8">
    <property type="entry name" value="TRNA-URIDINE AMINOCARBOXYPROPYLTRANSFERASE 1"/>
    <property type="match status" value="1"/>
</dbReference>
<evidence type="ECO:0000256" key="7">
    <source>
        <dbReference type="ARBA" id="ARBA00037050"/>
    </source>
</evidence>
<evidence type="ECO:0000256" key="13">
    <source>
        <dbReference type="SAM" id="SignalP"/>
    </source>
</evidence>
<dbReference type="GO" id="GO:0016432">
    <property type="term" value="F:tRNA-uridine aminocarboxypropyltransferase activity"/>
    <property type="evidence" value="ECO:0007669"/>
    <property type="project" value="UniProtKB-EC"/>
</dbReference>
<dbReference type="GO" id="GO:0005634">
    <property type="term" value="C:nucleus"/>
    <property type="evidence" value="ECO:0007669"/>
    <property type="project" value="UniProtKB-SubCell"/>
</dbReference>
<name>A0A9D4YUE4_CHLVU</name>
<dbReference type="AlphaFoldDB" id="A0A9D4YUE4"/>
<comment type="function">
    <text evidence="7">Catalyzes the formation of 3-(3-amino-3-carboxypropyl)uridine (acp3U) at position 20 in the D-loop of several cytoplasmic tRNAs (acp3U(20)).</text>
</comment>
<keyword evidence="13" id="KW-0732">Signal</keyword>
<evidence type="ECO:0000313" key="16">
    <source>
        <dbReference type="Proteomes" id="UP001055712"/>
    </source>
</evidence>
<gene>
    <name evidence="15" type="ORF">D9Q98_008762</name>
</gene>
<keyword evidence="3" id="KW-0808">Transferase</keyword>
<dbReference type="InterPro" id="IPR051521">
    <property type="entry name" value="tRNA_Mod/Golgi_Maint"/>
</dbReference>
<protein>
    <recommendedName>
        <fullName evidence="9">tRNA-uridine aminocarboxypropyltransferase 1</fullName>
        <ecNumber evidence="2">2.5.1.25</ecNumber>
    </recommendedName>
    <alternativeName>
        <fullName evidence="10">DTW domain-containing protein 1</fullName>
    </alternativeName>
</protein>
<dbReference type="Pfam" id="PF03942">
    <property type="entry name" value="DTW"/>
    <property type="match status" value="1"/>
</dbReference>
<evidence type="ECO:0000256" key="3">
    <source>
        <dbReference type="ARBA" id="ARBA00022679"/>
    </source>
</evidence>
<feature type="region of interest" description="Disordered" evidence="12">
    <location>
        <begin position="187"/>
        <end position="209"/>
    </location>
</feature>
<dbReference type="InterPro" id="IPR005636">
    <property type="entry name" value="DTW"/>
</dbReference>
<evidence type="ECO:0000256" key="8">
    <source>
        <dbReference type="ARBA" id="ARBA00038290"/>
    </source>
</evidence>
<evidence type="ECO:0000256" key="9">
    <source>
        <dbReference type="ARBA" id="ARBA00039242"/>
    </source>
</evidence>
<evidence type="ECO:0000256" key="6">
    <source>
        <dbReference type="ARBA" id="ARBA00023242"/>
    </source>
</evidence>
<comment type="catalytic activity">
    <reaction evidence="11">
        <text>a uridine in tRNA + S-adenosyl-L-methionine = a 3-[(3S)-3-amino-3-carboxypropyl]uridine in tRNA + S-methyl-5'-thioadenosine + H(+)</text>
        <dbReference type="Rhea" id="RHEA:62432"/>
        <dbReference type="Rhea" id="RHEA-COMP:13339"/>
        <dbReference type="Rhea" id="RHEA-COMP:16092"/>
        <dbReference type="ChEBI" id="CHEBI:15378"/>
        <dbReference type="ChEBI" id="CHEBI:17509"/>
        <dbReference type="ChEBI" id="CHEBI:59789"/>
        <dbReference type="ChEBI" id="CHEBI:65315"/>
        <dbReference type="ChEBI" id="CHEBI:82930"/>
        <dbReference type="EC" id="2.5.1.25"/>
    </reaction>
</comment>
<dbReference type="Proteomes" id="UP001055712">
    <property type="component" value="Unassembled WGS sequence"/>
</dbReference>
<comment type="similarity">
    <text evidence="8">Belongs to the TDD superfamily. DTWD1 family.</text>
</comment>
<organism evidence="15 16">
    <name type="scientific">Chlorella vulgaris</name>
    <name type="common">Green alga</name>
    <dbReference type="NCBI Taxonomy" id="3077"/>
    <lineage>
        <taxon>Eukaryota</taxon>
        <taxon>Viridiplantae</taxon>
        <taxon>Chlorophyta</taxon>
        <taxon>core chlorophytes</taxon>
        <taxon>Trebouxiophyceae</taxon>
        <taxon>Chlorellales</taxon>
        <taxon>Chlorellaceae</taxon>
        <taxon>Chlorella clade</taxon>
        <taxon>Chlorella</taxon>
    </lineage>
</organism>
<accession>A0A9D4YUE4</accession>
<evidence type="ECO:0000256" key="10">
    <source>
        <dbReference type="ARBA" id="ARBA00042508"/>
    </source>
</evidence>
<evidence type="ECO:0000256" key="5">
    <source>
        <dbReference type="ARBA" id="ARBA00022694"/>
    </source>
</evidence>
<evidence type="ECO:0000256" key="12">
    <source>
        <dbReference type="SAM" id="MobiDB-lite"/>
    </source>
</evidence>
<evidence type="ECO:0000313" key="15">
    <source>
        <dbReference type="EMBL" id="KAI3426391.1"/>
    </source>
</evidence>
<keyword evidence="5" id="KW-0819">tRNA processing</keyword>
<dbReference type="SMART" id="SM01144">
    <property type="entry name" value="DTW"/>
    <property type="match status" value="1"/>
</dbReference>
<evidence type="ECO:0000256" key="11">
    <source>
        <dbReference type="ARBA" id="ARBA00048718"/>
    </source>
</evidence>
<dbReference type="EC" id="2.5.1.25" evidence="2"/>